<dbReference type="InterPro" id="IPR036265">
    <property type="entry name" value="HIT-like_sf"/>
</dbReference>
<gene>
    <name evidence="13" type="primary">galT</name>
    <name evidence="13" type="ORF">Pla110_05550</name>
</gene>
<feature type="region of interest" description="Disordered" evidence="10">
    <location>
        <begin position="1"/>
        <end position="47"/>
    </location>
</feature>
<dbReference type="PIRSF" id="PIRSF000808">
    <property type="entry name" value="GalT"/>
    <property type="match status" value="1"/>
</dbReference>
<dbReference type="SUPFAM" id="SSF54197">
    <property type="entry name" value="HIT-like"/>
    <property type="match status" value="2"/>
</dbReference>
<sequence length="337" mass="38283">MMPEMRRNPLTGEWTLYAPDRVGRPSSYQSRSQPASGGFNPFVEGNESTTTEEVLAVREPGSAPDGPGWQARIILNKYPVVTPLTEDVENEQRAEGSSPFFESRPVLGHHDVIVESPQLVTRFHELPVEQVRQVFGLYHVRWQQLSVDRQIQYAILFKNEGPAAGASLEHVHSQCLGLPFVPDAIERQLKSADDYLETHGRNFFDDYLAEELSQETRIVAETEQFVTVCPFFSRFPFETWIVPRRQSSRFEEATAIEVEELADQVHQVLNQLQQVREGIPYNFILQSAPFGRACDESFRWHFQITPRLSQLAGLELGSGQMVNLVLPEEASRLLKSA</sequence>
<keyword evidence="4 13" id="KW-0548">Nucleotidyltransferase</keyword>
<evidence type="ECO:0000256" key="4">
    <source>
        <dbReference type="ARBA" id="ARBA00022695"/>
    </source>
</evidence>
<dbReference type="GO" id="GO:0008270">
    <property type="term" value="F:zinc ion binding"/>
    <property type="evidence" value="ECO:0007669"/>
    <property type="project" value="InterPro"/>
</dbReference>
<evidence type="ECO:0000256" key="3">
    <source>
        <dbReference type="ARBA" id="ARBA00022679"/>
    </source>
</evidence>
<dbReference type="AlphaFoldDB" id="A0A518CI09"/>
<dbReference type="NCBIfam" id="TIGR00209">
    <property type="entry name" value="galT_1"/>
    <property type="match status" value="1"/>
</dbReference>
<dbReference type="KEGG" id="plon:Pla110_05550"/>
<evidence type="ECO:0000256" key="9">
    <source>
        <dbReference type="PIRSR" id="PIRSR000808-1"/>
    </source>
</evidence>
<dbReference type="Proteomes" id="UP000317178">
    <property type="component" value="Chromosome"/>
</dbReference>
<evidence type="ECO:0000313" key="13">
    <source>
        <dbReference type="EMBL" id="QDU78851.1"/>
    </source>
</evidence>
<name>A0A518CI09_9PLAN</name>
<organism evidence="13 14">
    <name type="scientific">Polystyrenella longa</name>
    <dbReference type="NCBI Taxonomy" id="2528007"/>
    <lineage>
        <taxon>Bacteria</taxon>
        <taxon>Pseudomonadati</taxon>
        <taxon>Planctomycetota</taxon>
        <taxon>Planctomycetia</taxon>
        <taxon>Planctomycetales</taxon>
        <taxon>Planctomycetaceae</taxon>
        <taxon>Polystyrenella</taxon>
    </lineage>
</organism>
<comment type="similarity">
    <text evidence="2">Belongs to the galactose-1-phosphate uridylyltransferase type 1 family.</text>
</comment>
<dbReference type="GO" id="GO:0008108">
    <property type="term" value="F:UDP-glucose:hexose-1-phosphate uridylyltransferase activity"/>
    <property type="evidence" value="ECO:0007669"/>
    <property type="project" value="UniProtKB-UniRule"/>
</dbReference>
<keyword evidence="3 13" id="KW-0808">Transferase</keyword>
<dbReference type="GO" id="GO:0006012">
    <property type="term" value="P:galactose metabolic process"/>
    <property type="evidence" value="ECO:0007669"/>
    <property type="project" value="UniProtKB-UniRule"/>
</dbReference>
<dbReference type="OrthoDB" id="9769064at2"/>
<dbReference type="InterPro" id="IPR001937">
    <property type="entry name" value="GalP_UDPtransf1"/>
</dbReference>
<evidence type="ECO:0000256" key="10">
    <source>
        <dbReference type="SAM" id="MobiDB-lite"/>
    </source>
</evidence>
<dbReference type="InterPro" id="IPR005850">
    <property type="entry name" value="GalP_Utransf_C"/>
</dbReference>
<keyword evidence="7" id="KW-0119">Carbohydrate metabolism</keyword>
<keyword evidence="6" id="KW-0862">Zinc</keyword>
<accession>A0A518CI09</accession>
<evidence type="ECO:0000256" key="1">
    <source>
        <dbReference type="ARBA" id="ARBA00001947"/>
    </source>
</evidence>
<dbReference type="RefSeq" id="WP_144992907.1">
    <property type="nucleotide sequence ID" value="NZ_CP036281.1"/>
</dbReference>
<dbReference type="Pfam" id="PF02744">
    <property type="entry name" value="GalP_UDP_tr_C"/>
    <property type="match status" value="1"/>
</dbReference>
<dbReference type="PANTHER" id="PTHR42763">
    <property type="entry name" value="ADP-GLUCOSE PHOSPHORYLASE"/>
    <property type="match status" value="1"/>
</dbReference>
<evidence type="ECO:0000256" key="7">
    <source>
        <dbReference type="ARBA" id="ARBA00023277"/>
    </source>
</evidence>
<evidence type="ECO:0000313" key="14">
    <source>
        <dbReference type="Proteomes" id="UP000317178"/>
    </source>
</evidence>
<feature type="active site" description="Tele-UMP-histidine intermediate" evidence="9">
    <location>
        <position position="172"/>
    </location>
</feature>
<dbReference type="InterPro" id="IPR005849">
    <property type="entry name" value="GalP_Utransf_N"/>
</dbReference>
<keyword evidence="5" id="KW-0479">Metal-binding</keyword>
<dbReference type="EC" id="2.7.7.12" evidence="8"/>
<proteinExistence type="inferred from homology"/>
<dbReference type="UniPathway" id="UPA00214"/>
<dbReference type="Pfam" id="PF01087">
    <property type="entry name" value="GalP_UDP_transf"/>
    <property type="match status" value="1"/>
</dbReference>
<dbReference type="Gene3D" id="3.30.428.10">
    <property type="entry name" value="HIT-like"/>
    <property type="match status" value="2"/>
</dbReference>
<evidence type="ECO:0000256" key="5">
    <source>
        <dbReference type="ARBA" id="ARBA00022723"/>
    </source>
</evidence>
<dbReference type="InterPro" id="IPR053177">
    <property type="entry name" value="ADP-glucose_phosphorylase"/>
</dbReference>
<dbReference type="PANTHER" id="PTHR42763:SF2">
    <property type="entry name" value="ADP-GLUCOSE PHOSPHORYLASE"/>
    <property type="match status" value="1"/>
</dbReference>
<comment type="cofactor">
    <cofactor evidence="1">
        <name>Zn(2+)</name>
        <dbReference type="ChEBI" id="CHEBI:29105"/>
    </cofactor>
</comment>
<evidence type="ECO:0000256" key="6">
    <source>
        <dbReference type="ARBA" id="ARBA00022833"/>
    </source>
</evidence>
<feature type="compositionally biased region" description="Polar residues" evidence="10">
    <location>
        <begin position="26"/>
        <end position="35"/>
    </location>
</feature>
<dbReference type="EMBL" id="CP036281">
    <property type="protein sequence ID" value="QDU78851.1"/>
    <property type="molecule type" value="Genomic_DNA"/>
</dbReference>
<reference evidence="13 14" key="1">
    <citation type="submission" date="2019-02" db="EMBL/GenBank/DDBJ databases">
        <title>Deep-cultivation of Planctomycetes and their phenomic and genomic characterization uncovers novel biology.</title>
        <authorList>
            <person name="Wiegand S."/>
            <person name="Jogler M."/>
            <person name="Boedeker C."/>
            <person name="Pinto D."/>
            <person name="Vollmers J."/>
            <person name="Rivas-Marin E."/>
            <person name="Kohn T."/>
            <person name="Peeters S.H."/>
            <person name="Heuer A."/>
            <person name="Rast P."/>
            <person name="Oberbeckmann S."/>
            <person name="Bunk B."/>
            <person name="Jeske O."/>
            <person name="Meyerdierks A."/>
            <person name="Storesund J.E."/>
            <person name="Kallscheuer N."/>
            <person name="Luecker S."/>
            <person name="Lage O.M."/>
            <person name="Pohl T."/>
            <person name="Merkel B.J."/>
            <person name="Hornburger P."/>
            <person name="Mueller R.-W."/>
            <person name="Bruemmer F."/>
            <person name="Labrenz M."/>
            <person name="Spormann A.M."/>
            <person name="Op den Camp H."/>
            <person name="Overmann J."/>
            <person name="Amann R."/>
            <person name="Jetten M.S.M."/>
            <person name="Mascher T."/>
            <person name="Medema M.H."/>
            <person name="Devos D.P."/>
            <person name="Kaster A.-K."/>
            <person name="Ovreas L."/>
            <person name="Rohde M."/>
            <person name="Galperin M.Y."/>
            <person name="Jogler C."/>
        </authorList>
    </citation>
    <scope>NUCLEOTIDE SEQUENCE [LARGE SCALE GENOMIC DNA]</scope>
    <source>
        <strain evidence="13 14">Pla110</strain>
    </source>
</reference>
<keyword evidence="14" id="KW-1185">Reference proteome</keyword>
<evidence type="ECO:0000259" key="11">
    <source>
        <dbReference type="Pfam" id="PF01087"/>
    </source>
</evidence>
<evidence type="ECO:0000256" key="2">
    <source>
        <dbReference type="ARBA" id="ARBA00010951"/>
    </source>
</evidence>
<feature type="domain" description="Galactose-1-phosphate uridyl transferase N-terminal" evidence="11">
    <location>
        <begin position="3"/>
        <end position="182"/>
    </location>
</feature>
<evidence type="ECO:0000256" key="8">
    <source>
        <dbReference type="NCBIfam" id="TIGR00209"/>
    </source>
</evidence>
<feature type="domain" description="Galactose-1-phosphate uridyl transferase C-terminal" evidence="12">
    <location>
        <begin position="190"/>
        <end position="308"/>
    </location>
</feature>
<protein>
    <recommendedName>
        <fullName evidence="8">Galactose-1-phosphate uridylyltransferase</fullName>
        <ecNumber evidence="8">2.7.7.12</ecNumber>
    </recommendedName>
</protein>
<evidence type="ECO:0000259" key="12">
    <source>
        <dbReference type="Pfam" id="PF02744"/>
    </source>
</evidence>